<keyword evidence="3" id="KW-1185">Reference proteome</keyword>
<dbReference type="Proteomes" id="UP000294543">
    <property type="component" value="Unassembled WGS sequence"/>
</dbReference>
<dbReference type="EMBL" id="SMKP01000062">
    <property type="protein sequence ID" value="TDD19128.1"/>
    <property type="molecule type" value="Genomic_DNA"/>
</dbReference>
<feature type="compositionally biased region" description="Polar residues" evidence="1">
    <location>
        <begin position="24"/>
        <end position="35"/>
    </location>
</feature>
<protein>
    <submittedName>
        <fullName evidence="2">Uncharacterized protein</fullName>
    </submittedName>
</protein>
<comment type="caution">
    <text evidence="2">The sequence shown here is derived from an EMBL/GenBank/DDBJ whole genome shotgun (WGS) entry which is preliminary data.</text>
</comment>
<dbReference type="AlphaFoldDB" id="A0A4R4WIV7"/>
<dbReference type="RefSeq" id="WP_220447872.1">
    <property type="nucleotide sequence ID" value="NZ_SMKP01000062.1"/>
</dbReference>
<gene>
    <name evidence="2" type="ORF">E1294_22250</name>
</gene>
<feature type="region of interest" description="Disordered" evidence="1">
    <location>
        <begin position="15"/>
        <end position="51"/>
    </location>
</feature>
<evidence type="ECO:0000313" key="3">
    <source>
        <dbReference type="Proteomes" id="UP000294543"/>
    </source>
</evidence>
<name>A0A4R4WIV7_9ACTN</name>
<evidence type="ECO:0000256" key="1">
    <source>
        <dbReference type="SAM" id="MobiDB-lite"/>
    </source>
</evidence>
<evidence type="ECO:0000313" key="2">
    <source>
        <dbReference type="EMBL" id="TDD19128.1"/>
    </source>
</evidence>
<accession>A0A4R4WIV7</accession>
<sequence length="63" mass="6588">MRIYELFGDRRAGLRNHRPPVAAKTTTNPVATSIRPSGPAMPPPPVATPPSGVSVTVLVVVEG</sequence>
<feature type="compositionally biased region" description="Pro residues" evidence="1">
    <location>
        <begin position="39"/>
        <end position="48"/>
    </location>
</feature>
<feature type="non-terminal residue" evidence="2">
    <location>
        <position position="63"/>
    </location>
</feature>
<reference evidence="2 3" key="1">
    <citation type="submission" date="2019-03" db="EMBL/GenBank/DDBJ databases">
        <title>Draft genome sequences of novel Actinobacteria.</title>
        <authorList>
            <person name="Sahin N."/>
            <person name="Ay H."/>
            <person name="Saygin H."/>
        </authorList>
    </citation>
    <scope>NUCLEOTIDE SEQUENCE [LARGE SCALE GENOMIC DNA]</scope>
    <source>
        <strain evidence="2 3">KC712</strain>
    </source>
</reference>
<proteinExistence type="predicted"/>
<organism evidence="2 3">
    <name type="scientific">Nonomuraea diastatica</name>
    <dbReference type="NCBI Taxonomy" id="1848329"/>
    <lineage>
        <taxon>Bacteria</taxon>
        <taxon>Bacillati</taxon>
        <taxon>Actinomycetota</taxon>
        <taxon>Actinomycetes</taxon>
        <taxon>Streptosporangiales</taxon>
        <taxon>Streptosporangiaceae</taxon>
        <taxon>Nonomuraea</taxon>
    </lineage>
</organism>